<name>A0A480A7I5_9CYAN</name>
<dbReference type="PANTHER" id="PTHR30217:SF10">
    <property type="entry name" value="23S RRNA 5-HYDROXYCYTIDINE C2501 SYNTHASE"/>
    <property type="match status" value="1"/>
</dbReference>
<accession>A0A480A7I5</accession>
<feature type="domain" description="Peptidase U32 collagenase" evidence="1">
    <location>
        <begin position="407"/>
        <end position="526"/>
    </location>
</feature>
<dbReference type="InterPro" id="IPR020988">
    <property type="entry name" value="Pept_U32_collagenase"/>
</dbReference>
<dbReference type="EMBL" id="BJCE01000333">
    <property type="protein sequence ID" value="GCL39856.1"/>
    <property type="molecule type" value="Genomic_DNA"/>
</dbReference>
<dbReference type="RefSeq" id="WP_137669322.1">
    <property type="nucleotide sequence ID" value="NZ_BJCE01000333.1"/>
</dbReference>
<organism evidence="2 3">
    <name type="scientific">Sphaerospermopsis reniformis</name>
    <dbReference type="NCBI Taxonomy" id="531300"/>
    <lineage>
        <taxon>Bacteria</taxon>
        <taxon>Bacillati</taxon>
        <taxon>Cyanobacteriota</taxon>
        <taxon>Cyanophyceae</taxon>
        <taxon>Nostocales</taxon>
        <taxon>Aphanizomenonaceae</taxon>
        <taxon>Sphaerospermopsis</taxon>
    </lineage>
</organism>
<dbReference type="InterPro" id="IPR051454">
    <property type="entry name" value="RNA/ubiquinone_mod_enzymes"/>
</dbReference>
<sequence>MTTTTKIKLPELLAPAGNWECATAAVENGADAIYFGLEKFNARMRADNFTIADLPELMEFLHLRGVKGYITLNTLIFPSELTEAEQYLKNIISAGVDAVIVQDVGICRLIRHLSPDFPIHASTQMTITSAAGVEFAKSLGCQLVVLARECSIKEINKIQQQISEKNIILPLEIFVHGALCVAYSGQCLTSEALGGRSANRGECAQACRMPYHLIADGKFVDLGNRKYLLSPQDLAGLEVLPELVKTGVTSLKIEGRLKTAEYVANVTQVYRKGLDKIAERPNPLTPFPTREGGTRGQDQYNLEMAFSRGLYTGWFEGINNQELVHANFGKKRGVYLGEVTRIKNEQITVKISAPVKPGDGVVFDSGHPEAKEEGGRIYEVIPKGKEVILTFGRNNLNIHKINIGDKVWKTSDPELDKQIRQSYEGEYPNFTKPINIDVYGEVGDKLIAIADDELGNIVKVKSEILLQEAHTKPLTSEKLKEQFGRLGNTPFLLASLQNQIIGNAMLPVSELNKMRREIVEKLEELRSKPKLWQLNHSAKWTDLINQNLSIISRGMNHKEREGHEGKRVEESYGFCDEDCKNNLIVLVRNIQQLKAALRADIKTIYCEFEDPRNYREAVKIFKEYPVTNHHSPVPSIFVAPPRITKPGENWILKQVKDSQADGYLIRNYDHLEYFAGERCIGDFSLNVANPLTADYFIKRFNLERLTASYDLNINQLVDLITSYAPQFLEVTIHQHIPMFHMEHCVFCAFLSEGTDYTNCGRPCEKHEVKIRDRVGSEHILTADAGCRNTVYNGAAQTGAEYVQKLIGLGLQHLRIEFLNETPAQVQETIHYYQQLIQGEITGSELWKTLKLQNQLLQNQLGVTRGALGLT</sequence>
<protein>
    <submittedName>
        <fullName evidence="2">Peptidase U32</fullName>
    </submittedName>
</protein>
<dbReference type="Proteomes" id="UP000300142">
    <property type="component" value="Unassembled WGS sequence"/>
</dbReference>
<evidence type="ECO:0000259" key="1">
    <source>
        <dbReference type="Pfam" id="PF12392"/>
    </source>
</evidence>
<dbReference type="Pfam" id="PF12392">
    <property type="entry name" value="DUF3656"/>
    <property type="match status" value="1"/>
</dbReference>
<dbReference type="Pfam" id="PF01136">
    <property type="entry name" value="Peptidase_U32"/>
    <property type="match status" value="2"/>
</dbReference>
<reference evidence="3" key="1">
    <citation type="submission" date="2019-02" db="EMBL/GenBank/DDBJ databases">
        <title>Draft genome sequence of Sphaerospermopsis reniformis NIES-1949.</title>
        <authorList>
            <person name="Yamaguchi H."/>
            <person name="Suzuki S."/>
            <person name="Kawachi M."/>
        </authorList>
    </citation>
    <scope>NUCLEOTIDE SEQUENCE [LARGE SCALE GENOMIC DNA]</scope>
    <source>
        <strain evidence="3">NIES-1949</strain>
    </source>
</reference>
<dbReference type="PANTHER" id="PTHR30217">
    <property type="entry name" value="PEPTIDASE U32 FAMILY"/>
    <property type="match status" value="1"/>
</dbReference>
<gene>
    <name evidence="2" type="ORF">SR1949_49870</name>
</gene>
<evidence type="ECO:0000313" key="2">
    <source>
        <dbReference type="EMBL" id="GCL39856.1"/>
    </source>
</evidence>
<evidence type="ECO:0000313" key="3">
    <source>
        <dbReference type="Proteomes" id="UP000300142"/>
    </source>
</evidence>
<dbReference type="AlphaFoldDB" id="A0A480A7I5"/>
<comment type="caution">
    <text evidence="2">The sequence shown here is derived from an EMBL/GenBank/DDBJ whole genome shotgun (WGS) entry which is preliminary data.</text>
</comment>
<dbReference type="InterPro" id="IPR001539">
    <property type="entry name" value="Peptidase_U32"/>
</dbReference>
<proteinExistence type="predicted"/>
<keyword evidence="3" id="KW-1185">Reference proteome</keyword>